<evidence type="ECO:0000313" key="1">
    <source>
        <dbReference type="EMBL" id="PDH39414.1"/>
    </source>
</evidence>
<proteinExistence type="predicted"/>
<reference evidence="1 2" key="1">
    <citation type="submission" date="2017-08" db="EMBL/GenBank/DDBJ databases">
        <title>Fine stratification of microbial communities through a metagenomic profile of the photic zone.</title>
        <authorList>
            <person name="Haro-Moreno J.M."/>
            <person name="Lopez-Perez M."/>
            <person name="De La Torre J."/>
            <person name="Picazo A."/>
            <person name="Camacho A."/>
            <person name="Rodriguez-Valera F."/>
        </authorList>
    </citation>
    <scope>NUCLEOTIDE SEQUENCE [LARGE SCALE GENOMIC DNA]</scope>
    <source>
        <strain evidence="1">MED-G24</strain>
    </source>
</reference>
<accession>A0A2A5WT83</accession>
<comment type="caution">
    <text evidence="1">The sequence shown here is derived from an EMBL/GenBank/DDBJ whole genome shotgun (WGS) entry which is preliminary data.</text>
</comment>
<name>A0A2A5WT83_9GAMM</name>
<protein>
    <submittedName>
        <fullName evidence="1">Uncharacterized protein</fullName>
    </submittedName>
</protein>
<dbReference type="SUPFAM" id="SSF51445">
    <property type="entry name" value="(Trans)glycosidases"/>
    <property type="match status" value="1"/>
</dbReference>
<dbReference type="AlphaFoldDB" id="A0A2A5WT83"/>
<dbReference type="InterPro" id="IPR017853">
    <property type="entry name" value="GH"/>
</dbReference>
<sequence length="84" mass="9310">MICTEYMSRGTGSTFQASLPILQKYNIGAINWGLVSGKTQTIYPWGWCAEKGEPELLSHDVFNPDGSMLCPDEEAAIKRATKVR</sequence>
<gene>
    <name evidence="1" type="ORF">CNE99_05745</name>
</gene>
<organism evidence="1 2">
    <name type="scientific">OM182 bacterium MED-G24</name>
    <dbReference type="NCBI Taxonomy" id="1986255"/>
    <lineage>
        <taxon>Bacteria</taxon>
        <taxon>Pseudomonadati</taxon>
        <taxon>Pseudomonadota</taxon>
        <taxon>Gammaproteobacteria</taxon>
        <taxon>OMG group</taxon>
        <taxon>OM182 clade</taxon>
    </lineage>
</organism>
<dbReference type="Proteomes" id="UP000219327">
    <property type="component" value="Unassembled WGS sequence"/>
</dbReference>
<dbReference type="EMBL" id="NTKD01000025">
    <property type="protein sequence ID" value="PDH39414.1"/>
    <property type="molecule type" value="Genomic_DNA"/>
</dbReference>
<evidence type="ECO:0000313" key="2">
    <source>
        <dbReference type="Proteomes" id="UP000219327"/>
    </source>
</evidence>